<feature type="non-terminal residue" evidence="2">
    <location>
        <position position="1"/>
    </location>
</feature>
<dbReference type="Proteomes" id="UP000887013">
    <property type="component" value="Unassembled WGS sequence"/>
</dbReference>
<organism evidence="2 3">
    <name type="scientific">Nephila pilipes</name>
    <name type="common">Giant wood spider</name>
    <name type="synonym">Nephila maculata</name>
    <dbReference type="NCBI Taxonomy" id="299642"/>
    <lineage>
        <taxon>Eukaryota</taxon>
        <taxon>Metazoa</taxon>
        <taxon>Ecdysozoa</taxon>
        <taxon>Arthropoda</taxon>
        <taxon>Chelicerata</taxon>
        <taxon>Arachnida</taxon>
        <taxon>Araneae</taxon>
        <taxon>Araneomorphae</taxon>
        <taxon>Entelegynae</taxon>
        <taxon>Araneoidea</taxon>
        <taxon>Nephilidae</taxon>
        <taxon>Nephila</taxon>
    </lineage>
</organism>
<keyword evidence="3" id="KW-1185">Reference proteome</keyword>
<reference evidence="2" key="1">
    <citation type="submission" date="2020-08" db="EMBL/GenBank/DDBJ databases">
        <title>Multicomponent nature underlies the extraordinary mechanical properties of spider dragline silk.</title>
        <authorList>
            <person name="Kono N."/>
            <person name="Nakamura H."/>
            <person name="Mori M."/>
            <person name="Yoshida Y."/>
            <person name="Ohtoshi R."/>
            <person name="Malay A.D."/>
            <person name="Moran D.A.P."/>
            <person name="Tomita M."/>
            <person name="Numata K."/>
            <person name="Arakawa K."/>
        </authorList>
    </citation>
    <scope>NUCLEOTIDE SEQUENCE</scope>
</reference>
<sequence>NTLVVLILNFQNVNSREESSFRIEDPGDRGIIMGIDHFLGRPSSSSRISNCRADAKIDPDQRKAQ</sequence>
<gene>
    <name evidence="2" type="ORF">NPIL_373281</name>
</gene>
<feature type="compositionally biased region" description="Basic and acidic residues" evidence="1">
    <location>
        <begin position="53"/>
        <end position="65"/>
    </location>
</feature>
<feature type="region of interest" description="Disordered" evidence="1">
    <location>
        <begin position="43"/>
        <end position="65"/>
    </location>
</feature>
<evidence type="ECO:0000256" key="1">
    <source>
        <dbReference type="SAM" id="MobiDB-lite"/>
    </source>
</evidence>
<comment type="caution">
    <text evidence="2">The sequence shown here is derived from an EMBL/GenBank/DDBJ whole genome shotgun (WGS) entry which is preliminary data.</text>
</comment>
<dbReference type="EMBL" id="BMAW01110567">
    <property type="protein sequence ID" value="GFT43767.1"/>
    <property type="molecule type" value="Genomic_DNA"/>
</dbReference>
<dbReference type="AlphaFoldDB" id="A0A8X6P1K7"/>
<evidence type="ECO:0000313" key="3">
    <source>
        <dbReference type="Proteomes" id="UP000887013"/>
    </source>
</evidence>
<name>A0A8X6P1K7_NEPPI</name>
<protein>
    <submittedName>
        <fullName evidence="2">Uncharacterized protein</fullName>
    </submittedName>
</protein>
<accession>A0A8X6P1K7</accession>
<proteinExistence type="predicted"/>
<evidence type="ECO:0000313" key="2">
    <source>
        <dbReference type="EMBL" id="GFT43767.1"/>
    </source>
</evidence>